<dbReference type="STRING" id="1121400.SAMN02746065_103183"/>
<sequence>MERKILRRDGFDFGFNPDACNNCQSRCCRGASGNVWVTSREMAAICEFCGINIIDGLETYFVKRHNRFSVREKVRQGEWQCVFLDSLSRCTVYPVRPLQCRQFPFWSHFKADISGLKEECPGVVVNPHISGVL</sequence>
<keyword evidence="2" id="KW-1185">Reference proteome</keyword>
<name>A0A1W1ZUC3_9BACT</name>
<dbReference type="Pfam" id="PF03692">
    <property type="entry name" value="CxxCxxCC"/>
    <property type="match status" value="1"/>
</dbReference>
<dbReference type="RefSeq" id="WP_139795703.1">
    <property type="nucleotide sequence ID" value="NZ_FWXY01000003.1"/>
</dbReference>
<dbReference type="EMBL" id="FWXY01000003">
    <property type="protein sequence ID" value="SMC51832.1"/>
    <property type="molecule type" value="Genomic_DNA"/>
</dbReference>
<dbReference type="InterPro" id="IPR005358">
    <property type="entry name" value="Puta_zinc/iron-chelating_dom"/>
</dbReference>
<protein>
    <recommendedName>
        <fullName evidence="3">Zinc-or iron-chelating domain-containing protein</fullName>
    </recommendedName>
</protein>
<accession>A0A1W1ZUC3</accession>
<organism evidence="1 2">
    <name type="scientific">Desulfocicer vacuolatum DSM 3385</name>
    <dbReference type="NCBI Taxonomy" id="1121400"/>
    <lineage>
        <taxon>Bacteria</taxon>
        <taxon>Pseudomonadati</taxon>
        <taxon>Thermodesulfobacteriota</taxon>
        <taxon>Desulfobacteria</taxon>
        <taxon>Desulfobacterales</taxon>
        <taxon>Desulfobacteraceae</taxon>
        <taxon>Desulfocicer</taxon>
    </lineage>
</organism>
<dbReference type="PANTHER" id="PTHR35866:SF1">
    <property type="entry name" value="YKGJ FAMILY CYSTEINE CLUSTER PROTEIN"/>
    <property type="match status" value="1"/>
</dbReference>
<gene>
    <name evidence="1" type="ORF">SAMN02746065_103183</name>
</gene>
<evidence type="ECO:0000313" key="1">
    <source>
        <dbReference type="EMBL" id="SMC51832.1"/>
    </source>
</evidence>
<dbReference type="PANTHER" id="PTHR35866">
    <property type="entry name" value="PUTATIVE-RELATED"/>
    <property type="match status" value="1"/>
</dbReference>
<evidence type="ECO:0000313" key="2">
    <source>
        <dbReference type="Proteomes" id="UP000192418"/>
    </source>
</evidence>
<dbReference type="Proteomes" id="UP000192418">
    <property type="component" value="Unassembled WGS sequence"/>
</dbReference>
<reference evidence="1 2" key="1">
    <citation type="submission" date="2017-04" db="EMBL/GenBank/DDBJ databases">
        <authorList>
            <person name="Afonso C.L."/>
            <person name="Miller P.J."/>
            <person name="Scott M.A."/>
            <person name="Spackman E."/>
            <person name="Goraichik I."/>
            <person name="Dimitrov K.M."/>
            <person name="Suarez D.L."/>
            <person name="Swayne D.E."/>
        </authorList>
    </citation>
    <scope>NUCLEOTIDE SEQUENCE [LARGE SCALE GENOMIC DNA]</scope>
    <source>
        <strain evidence="1 2">DSM 3385</strain>
    </source>
</reference>
<dbReference type="AlphaFoldDB" id="A0A1W1ZUC3"/>
<dbReference type="OrthoDB" id="275146at2"/>
<proteinExistence type="predicted"/>
<evidence type="ECO:0008006" key="3">
    <source>
        <dbReference type="Google" id="ProtNLM"/>
    </source>
</evidence>